<evidence type="ECO:0000256" key="3">
    <source>
        <dbReference type="ARBA" id="ARBA00022692"/>
    </source>
</evidence>
<keyword evidence="3 6" id="KW-0812">Transmembrane</keyword>
<keyword evidence="5 6" id="KW-0472">Membrane</keyword>
<protein>
    <submittedName>
        <fullName evidence="8">MFS transporter</fullName>
    </submittedName>
</protein>
<dbReference type="InterPro" id="IPR050495">
    <property type="entry name" value="ATG22/LtaA_families"/>
</dbReference>
<feature type="transmembrane region" description="Helical" evidence="6">
    <location>
        <begin position="160"/>
        <end position="180"/>
    </location>
</feature>
<dbReference type="InterPro" id="IPR036259">
    <property type="entry name" value="MFS_trans_sf"/>
</dbReference>
<dbReference type="InterPro" id="IPR024671">
    <property type="entry name" value="Atg22-like"/>
</dbReference>
<feature type="transmembrane region" description="Helical" evidence="6">
    <location>
        <begin position="415"/>
        <end position="434"/>
    </location>
</feature>
<dbReference type="RefSeq" id="WP_260994564.1">
    <property type="nucleotide sequence ID" value="NZ_JAODWD010000004.1"/>
</dbReference>
<feature type="transmembrane region" description="Helical" evidence="6">
    <location>
        <begin position="200"/>
        <end position="223"/>
    </location>
</feature>
<dbReference type="SUPFAM" id="SSF103473">
    <property type="entry name" value="MFS general substrate transporter"/>
    <property type="match status" value="1"/>
</dbReference>
<keyword evidence="2" id="KW-0813">Transport</keyword>
<feature type="transmembrane region" description="Helical" evidence="6">
    <location>
        <begin position="385"/>
        <end position="409"/>
    </location>
</feature>
<evidence type="ECO:0000313" key="8">
    <source>
        <dbReference type="EMBL" id="MCT7660530.1"/>
    </source>
</evidence>
<accession>A0ABT2ME30</accession>
<name>A0ABT2ME30_9MYCO</name>
<proteinExistence type="predicted"/>
<keyword evidence="9" id="KW-1185">Reference proteome</keyword>
<feature type="transmembrane region" description="Helical" evidence="6">
    <location>
        <begin position="296"/>
        <end position="317"/>
    </location>
</feature>
<comment type="subcellular location">
    <subcellularLocation>
        <location evidence="1">Cell membrane</location>
        <topology evidence="1">Multi-pass membrane protein</topology>
    </subcellularLocation>
</comment>
<feature type="transmembrane region" description="Helical" evidence="6">
    <location>
        <begin position="20"/>
        <end position="42"/>
    </location>
</feature>
<feature type="transmembrane region" description="Helical" evidence="6">
    <location>
        <begin position="62"/>
        <end position="86"/>
    </location>
</feature>
<evidence type="ECO:0000256" key="4">
    <source>
        <dbReference type="ARBA" id="ARBA00022989"/>
    </source>
</evidence>
<reference evidence="9" key="1">
    <citation type="submission" date="2023-07" db="EMBL/GenBank/DDBJ databases">
        <authorList>
            <person name="Deng Y."/>
            <person name="Zhang Y.-Q."/>
        </authorList>
    </citation>
    <scope>NUCLEOTIDE SEQUENCE [LARGE SCALE GENOMIC DNA]</scope>
    <source>
        <strain evidence="9">CPCC 205710</strain>
    </source>
</reference>
<feature type="transmembrane region" description="Helical" evidence="6">
    <location>
        <begin position="95"/>
        <end position="113"/>
    </location>
</feature>
<evidence type="ECO:0000256" key="6">
    <source>
        <dbReference type="SAM" id="Phobius"/>
    </source>
</evidence>
<evidence type="ECO:0000313" key="9">
    <source>
        <dbReference type="Proteomes" id="UP001206639"/>
    </source>
</evidence>
<evidence type="ECO:0000256" key="1">
    <source>
        <dbReference type="ARBA" id="ARBA00004651"/>
    </source>
</evidence>
<feature type="transmembrane region" description="Helical" evidence="6">
    <location>
        <begin position="260"/>
        <end position="284"/>
    </location>
</feature>
<feature type="transmembrane region" description="Helical" evidence="6">
    <location>
        <begin position="119"/>
        <end position="139"/>
    </location>
</feature>
<dbReference type="InterPro" id="IPR020846">
    <property type="entry name" value="MFS_dom"/>
</dbReference>
<feature type="transmembrane region" description="Helical" evidence="6">
    <location>
        <begin position="348"/>
        <end position="364"/>
    </location>
</feature>
<dbReference type="PANTHER" id="PTHR23519:SF1">
    <property type="entry name" value="AUTOPHAGY-RELATED PROTEIN 22"/>
    <property type="match status" value="1"/>
</dbReference>
<gene>
    <name evidence="8" type="ORF">N4S67_19185</name>
</gene>
<dbReference type="PROSITE" id="PS50850">
    <property type="entry name" value="MFS"/>
    <property type="match status" value="1"/>
</dbReference>
<dbReference type="EMBL" id="JAODWD010000004">
    <property type="protein sequence ID" value="MCT7660530.1"/>
    <property type="molecule type" value="Genomic_DNA"/>
</dbReference>
<dbReference type="PANTHER" id="PTHR23519">
    <property type="entry name" value="AUTOPHAGY-RELATED PROTEIN 22"/>
    <property type="match status" value="1"/>
</dbReference>
<comment type="caution">
    <text evidence="8">The sequence shown here is derived from an EMBL/GenBank/DDBJ whole genome shotgun (WGS) entry which is preliminary data.</text>
</comment>
<organism evidence="8 9">
    <name type="scientific">Mycobacterium deserti</name>
    <dbReference type="NCBI Taxonomy" id="2978347"/>
    <lineage>
        <taxon>Bacteria</taxon>
        <taxon>Bacillati</taxon>
        <taxon>Actinomycetota</taxon>
        <taxon>Actinomycetes</taxon>
        <taxon>Mycobacteriales</taxon>
        <taxon>Mycobacteriaceae</taxon>
        <taxon>Mycobacterium</taxon>
    </lineage>
</organism>
<evidence type="ECO:0000256" key="5">
    <source>
        <dbReference type="ARBA" id="ARBA00023136"/>
    </source>
</evidence>
<dbReference type="Proteomes" id="UP001206639">
    <property type="component" value="Unassembled WGS sequence"/>
</dbReference>
<sequence>MSEPPDSGRPSTRATNRRQVLAWALWDCGSTGLNAIAVTFVFNIYLTDTVADDLPSDTSPSVWLGVALFVAGLAIAVFAPVTGIWVDAEWRRRRMLAALTGVSVLLTASMYLIRDDYRYFVAGLILLAVTSACTELATVPYNAMLRQLSTPQTSGRVSGFGWGMGYLGTVVLLLLIYAGFTSGDGDTRGLLDIPAAEGQNVRAALLLTAVWFGLFAVPVLVAVPSGARPPDAGLQRIGFIGAYRKLWSEVLGEWRRDRHVVYYLLASAVFRDGLAGIFTFGALLGVSVYGVSGADILLFGVAANVVAGIGAVLGGFLDDRLGSKAVIVGSLAAMVVAGTTLMTLSGVLAFWICGLLLCLFIGPSQSSARTLMLHLSAEGKEGIAFGLYTTTGRAVSFLAPSLFAAFVYAFGTDRAGMAGLCVVLFAGLLAMLAVRVPHRPN</sequence>
<evidence type="ECO:0000256" key="2">
    <source>
        <dbReference type="ARBA" id="ARBA00022448"/>
    </source>
</evidence>
<dbReference type="Gene3D" id="1.20.1250.20">
    <property type="entry name" value="MFS general substrate transporter like domains"/>
    <property type="match status" value="2"/>
</dbReference>
<dbReference type="Pfam" id="PF11700">
    <property type="entry name" value="ATG22"/>
    <property type="match status" value="1"/>
</dbReference>
<keyword evidence="4 6" id="KW-1133">Transmembrane helix</keyword>
<feature type="transmembrane region" description="Helical" evidence="6">
    <location>
        <begin position="324"/>
        <end position="342"/>
    </location>
</feature>
<feature type="domain" description="Major facilitator superfamily (MFS) profile" evidence="7">
    <location>
        <begin position="260"/>
        <end position="441"/>
    </location>
</feature>
<evidence type="ECO:0000259" key="7">
    <source>
        <dbReference type="PROSITE" id="PS50850"/>
    </source>
</evidence>